<comment type="caution">
    <text evidence="1">The sequence shown here is derived from an EMBL/GenBank/DDBJ whole genome shotgun (WGS) entry which is preliminary data.</text>
</comment>
<organism evidence="1 2">
    <name type="scientific">Peribacillus simplex</name>
    <dbReference type="NCBI Taxonomy" id="1478"/>
    <lineage>
        <taxon>Bacteria</taxon>
        <taxon>Bacillati</taxon>
        <taxon>Bacillota</taxon>
        <taxon>Bacilli</taxon>
        <taxon>Bacillales</taxon>
        <taxon>Bacillaceae</taxon>
        <taxon>Peribacillus</taxon>
    </lineage>
</organism>
<name>A0AA90SVD2_9BACI</name>
<sequence length="84" mass="8873">MQADKVIVSEVFGVTPSTTFILMGINNVTGMVQILEGGIPNEVHHTDIVGLQYLGLTCPVGGGGPGGNCFQQFIPGVGWVWICR</sequence>
<dbReference type="RefSeq" id="WP_305159575.1">
    <property type="nucleotide sequence ID" value="NZ_JAUUTP010000005.1"/>
</dbReference>
<dbReference type="Proteomes" id="UP001178277">
    <property type="component" value="Unassembled WGS sequence"/>
</dbReference>
<proteinExistence type="predicted"/>
<dbReference type="AlphaFoldDB" id="A0AA90SVD2"/>
<gene>
    <name evidence="1" type="ORF">Q8G35_07090</name>
</gene>
<evidence type="ECO:0000313" key="2">
    <source>
        <dbReference type="Proteomes" id="UP001178277"/>
    </source>
</evidence>
<evidence type="ECO:0000313" key="1">
    <source>
        <dbReference type="EMBL" id="MDP1418171.1"/>
    </source>
</evidence>
<accession>A0AA90SVD2</accession>
<protein>
    <submittedName>
        <fullName evidence="1">Uncharacterized protein</fullName>
    </submittedName>
</protein>
<reference evidence="1" key="1">
    <citation type="submission" date="2023-07" db="EMBL/GenBank/DDBJ databases">
        <title>Murine gut Bacillus species.</title>
        <authorList>
            <person name="Gutman E."/>
            <person name="Hashuel R."/>
            <person name="Litvak Y."/>
        </authorList>
    </citation>
    <scope>NUCLEOTIDE SEQUENCE</scope>
    <source>
        <strain evidence="1">RU283</strain>
    </source>
</reference>
<dbReference type="EMBL" id="JAUUTP010000005">
    <property type="protein sequence ID" value="MDP1418171.1"/>
    <property type="molecule type" value="Genomic_DNA"/>
</dbReference>